<feature type="chain" id="PRO_5012882819" evidence="7">
    <location>
        <begin position="24"/>
        <end position="542"/>
    </location>
</feature>
<dbReference type="CDD" id="cd11065">
    <property type="entry name" value="CYP64-like"/>
    <property type="match status" value="1"/>
</dbReference>
<dbReference type="OrthoDB" id="1055148at2759"/>
<gene>
    <name evidence="8" type="ORF">PAC_00195</name>
</gene>
<dbReference type="InterPro" id="IPR002401">
    <property type="entry name" value="Cyt_P450_E_grp-I"/>
</dbReference>
<evidence type="ECO:0000256" key="6">
    <source>
        <dbReference type="PIRSR" id="PIRSR602401-1"/>
    </source>
</evidence>
<reference evidence="8 9" key="1">
    <citation type="submission" date="2016-03" db="EMBL/GenBank/DDBJ databases">
        <authorList>
            <person name="Ploux O."/>
        </authorList>
    </citation>
    <scope>NUCLEOTIDE SEQUENCE [LARGE SCALE GENOMIC DNA]</scope>
    <source>
        <strain evidence="8 9">UAMH 11012</strain>
    </source>
</reference>
<dbReference type="InterPro" id="IPR001128">
    <property type="entry name" value="Cyt_P450"/>
</dbReference>
<dbReference type="GO" id="GO:0004497">
    <property type="term" value="F:monooxygenase activity"/>
    <property type="evidence" value="ECO:0007669"/>
    <property type="project" value="UniProtKB-KW"/>
</dbReference>
<dbReference type="InterPro" id="IPR036396">
    <property type="entry name" value="Cyt_P450_sf"/>
</dbReference>
<accession>A0A1L7WC09</accession>
<comment type="cofactor">
    <cofactor evidence="6">
        <name>heme</name>
        <dbReference type="ChEBI" id="CHEBI:30413"/>
    </cofactor>
</comment>
<sequence length="542" mass="61485">MGSSLIALIVGLAALAFLQLSKVGRRPKDYPPGPPTLPLIGNLHQMPGKNGHLQFQKWAQEYGPVYSLILGTKVMIVLSSDQAIKDLLDKRSNIYSSRPEMYLGQVVSGGLRVLLMEYGDTWRMIRKMVHNILNIKAAKSYVPYQDLENKQMLWGLLEQPESFVGHIRRYTNSLTTQMVFGFRTISVKDPKLIQLFDGFEKFCEVTATTTAALLDLFPILKILPDFMLPLRAYSKELHKKERELYVGHWMNVKKAIKTGAAKPCFCVDLVKAQDVEGFSDDLAGYISGSLLEAGSDTTAATLIGFVQAMVVYPEVQKKAQEEIDRICGDRYPTMEDERDLQYIRGCVKESMRWMPTDILGVPHAVIKDDEYMGYKIPKGAGVMWNVWAIHMDPKRHSNPRAFDPSRYANDFQTASEAASNPDASKRDQFVFGAGRRVCQGMHIAERSLFLGISRMLWAFNFEKVRDEQGNEITPDIDKLTEGLFVFPQPFPANISPRSEKHAKKIRQEWADAQELLDERKQWREVPKGMAFSTYAPEVEVKN</sequence>
<proteinExistence type="inferred from homology"/>
<dbReference type="GO" id="GO:0016705">
    <property type="term" value="F:oxidoreductase activity, acting on paired donors, with incorporation or reduction of molecular oxygen"/>
    <property type="evidence" value="ECO:0007669"/>
    <property type="project" value="InterPro"/>
</dbReference>
<keyword evidence="6" id="KW-0349">Heme</keyword>
<name>A0A1L7WC09_9HELO</name>
<evidence type="ECO:0000256" key="7">
    <source>
        <dbReference type="SAM" id="SignalP"/>
    </source>
</evidence>
<organism evidence="8 9">
    <name type="scientific">Phialocephala subalpina</name>
    <dbReference type="NCBI Taxonomy" id="576137"/>
    <lineage>
        <taxon>Eukaryota</taxon>
        <taxon>Fungi</taxon>
        <taxon>Dikarya</taxon>
        <taxon>Ascomycota</taxon>
        <taxon>Pezizomycotina</taxon>
        <taxon>Leotiomycetes</taxon>
        <taxon>Helotiales</taxon>
        <taxon>Mollisiaceae</taxon>
        <taxon>Phialocephala</taxon>
        <taxon>Phialocephala fortinii species complex</taxon>
    </lineage>
</organism>
<dbReference type="GO" id="GO:0005506">
    <property type="term" value="F:iron ion binding"/>
    <property type="evidence" value="ECO:0007669"/>
    <property type="project" value="InterPro"/>
</dbReference>
<protein>
    <submittedName>
        <fullName evidence="8">Related to O-methylsterigmatocystin oxidoreductase</fullName>
    </submittedName>
</protein>
<dbReference type="AlphaFoldDB" id="A0A1L7WC09"/>
<evidence type="ECO:0000256" key="5">
    <source>
        <dbReference type="ARBA" id="ARBA00023033"/>
    </source>
</evidence>
<dbReference type="Proteomes" id="UP000184330">
    <property type="component" value="Unassembled WGS sequence"/>
</dbReference>
<evidence type="ECO:0000256" key="3">
    <source>
        <dbReference type="ARBA" id="ARBA00023002"/>
    </source>
</evidence>
<dbReference type="PRINTS" id="PR00385">
    <property type="entry name" value="P450"/>
</dbReference>
<dbReference type="Pfam" id="PF00067">
    <property type="entry name" value="p450"/>
    <property type="match status" value="1"/>
</dbReference>
<keyword evidence="2 6" id="KW-0479">Metal-binding</keyword>
<dbReference type="GO" id="GO:0020037">
    <property type="term" value="F:heme binding"/>
    <property type="evidence" value="ECO:0007669"/>
    <property type="project" value="InterPro"/>
</dbReference>
<dbReference type="PANTHER" id="PTHR46300:SF2">
    <property type="entry name" value="CYTOCHROME P450 MONOOXYGENASE ALNH-RELATED"/>
    <property type="match status" value="1"/>
</dbReference>
<dbReference type="InterPro" id="IPR050364">
    <property type="entry name" value="Cytochrome_P450_fung"/>
</dbReference>
<keyword evidence="5" id="KW-0503">Monooxygenase</keyword>
<dbReference type="STRING" id="576137.A0A1L7WC09"/>
<keyword evidence="3" id="KW-0560">Oxidoreductase</keyword>
<keyword evidence="4 6" id="KW-0408">Iron</keyword>
<comment type="similarity">
    <text evidence="1">Belongs to the cytochrome P450 family.</text>
</comment>
<dbReference type="SUPFAM" id="SSF48264">
    <property type="entry name" value="Cytochrome P450"/>
    <property type="match status" value="1"/>
</dbReference>
<keyword evidence="7" id="KW-0732">Signal</keyword>
<evidence type="ECO:0000256" key="4">
    <source>
        <dbReference type="ARBA" id="ARBA00023004"/>
    </source>
</evidence>
<evidence type="ECO:0000313" key="9">
    <source>
        <dbReference type="Proteomes" id="UP000184330"/>
    </source>
</evidence>
<dbReference type="Gene3D" id="1.10.630.10">
    <property type="entry name" value="Cytochrome P450"/>
    <property type="match status" value="1"/>
</dbReference>
<feature type="binding site" description="axial binding residue" evidence="6">
    <location>
        <position position="438"/>
    </location>
    <ligand>
        <name>heme</name>
        <dbReference type="ChEBI" id="CHEBI:30413"/>
    </ligand>
    <ligandPart>
        <name>Fe</name>
        <dbReference type="ChEBI" id="CHEBI:18248"/>
    </ligandPart>
</feature>
<dbReference type="PRINTS" id="PR00463">
    <property type="entry name" value="EP450I"/>
</dbReference>
<evidence type="ECO:0000313" key="8">
    <source>
        <dbReference type="EMBL" id="CZR50323.1"/>
    </source>
</evidence>
<dbReference type="PANTHER" id="PTHR46300">
    <property type="entry name" value="P450, PUTATIVE (EUROFUNG)-RELATED-RELATED"/>
    <property type="match status" value="1"/>
</dbReference>
<evidence type="ECO:0000256" key="2">
    <source>
        <dbReference type="ARBA" id="ARBA00022723"/>
    </source>
</evidence>
<dbReference type="EMBL" id="FJOG01000001">
    <property type="protein sequence ID" value="CZR50323.1"/>
    <property type="molecule type" value="Genomic_DNA"/>
</dbReference>
<feature type="signal peptide" evidence="7">
    <location>
        <begin position="1"/>
        <end position="23"/>
    </location>
</feature>
<keyword evidence="9" id="KW-1185">Reference proteome</keyword>
<evidence type="ECO:0000256" key="1">
    <source>
        <dbReference type="ARBA" id="ARBA00010617"/>
    </source>
</evidence>